<gene>
    <name evidence="1" type="ORF">X777_07981</name>
</gene>
<evidence type="ECO:0000313" key="2">
    <source>
        <dbReference type="Proteomes" id="UP000053097"/>
    </source>
</evidence>
<dbReference type="PANTHER" id="PTHR33053">
    <property type="entry name" value="PROTEIN, PUTATIVE-RELATED"/>
    <property type="match status" value="1"/>
</dbReference>
<keyword evidence="2" id="KW-1185">Reference proteome</keyword>
<reference evidence="1 2" key="1">
    <citation type="journal article" date="2014" name="Curr. Biol.">
        <title>The genome of the clonal raider ant Cerapachys biroi.</title>
        <authorList>
            <person name="Oxley P.R."/>
            <person name="Ji L."/>
            <person name="Fetter-Pruneda I."/>
            <person name="McKenzie S.K."/>
            <person name="Li C."/>
            <person name="Hu H."/>
            <person name="Zhang G."/>
            <person name="Kronauer D.J."/>
        </authorList>
    </citation>
    <scope>NUCLEOTIDE SEQUENCE [LARGE SCALE GENOMIC DNA]</scope>
</reference>
<name>A0A026W9T3_OOCBI</name>
<dbReference type="EMBL" id="KK107311">
    <property type="protein sequence ID" value="EZA52862.1"/>
    <property type="molecule type" value="Genomic_DNA"/>
</dbReference>
<accession>A0A026W9T3</accession>
<dbReference type="OMA" id="KSSEMHF"/>
<evidence type="ECO:0000313" key="1">
    <source>
        <dbReference type="EMBL" id="EZA52862.1"/>
    </source>
</evidence>
<sequence>IFPSLRKSHKTLLHTSRKVIVSDIDNGLFWYKGIKLNIRQLLSDEYIRQHGEILIDVNIDSIPLSKSSEMHFWPILGKFWDCKHPFLIAVYLGSGRRSNVNIYLEKFAVEVIHLS</sequence>
<protein>
    <submittedName>
        <fullName evidence="1">Uncharacterized protein</fullName>
    </submittedName>
</protein>
<proteinExistence type="predicted"/>
<dbReference type="AlphaFoldDB" id="A0A026W9T3"/>
<dbReference type="PANTHER" id="PTHR33053:SF9">
    <property type="entry name" value="AGAP000105-PA"/>
    <property type="match status" value="1"/>
</dbReference>
<feature type="non-terminal residue" evidence="1">
    <location>
        <position position="1"/>
    </location>
</feature>
<organism evidence="1 2">
    <name type="scientific">Ooceraea biroi</name>
    <name type="common">Clonal raider ant</name>
    <name type="synonym">Cerapachys biroi</name>
    <dbReference type="NCBI Taxonomy" id="2015173"/>
    <lineage>
        <taxon>Eukaryota</taxon>
        <taxon>Metazoa</taxon>
        <taxon>Ecdysozoa</taxon>
        <taxon>Arthropoda</taxon>
        <taxon>Hexapoda</taxon>
        <taxon>Insecta</taxon>
        <taxon>Pterygota</taxon>
        <taxon>Neoptera</taxon>
        <taxon>Endopterygota</taxon>
        <taxon>Hymenoptera</taxon>
        <taxon>Apocrita</taxon>
        <taxon>Aculeata</taxon>
        <taxon>Formicoidea</taxon>
        <taxon>Formicidae</taxon>
        <taxon>Dorylinae</taxon>
        <taxon>Ooceraea</taxon>
    </lineage>
</organism>
<dbReference type="Proteomes" id="UP000053097">
    <property type="component" value="Unassembled WGS sequence"/>
</dbReference>